<reference evidence="1 2" key="1">
    <citation type="submission" date="2019-05" db="EMBL/GenBank/DDBJ databases">
        <title>Another draft genome of Portunus trituberculatus and its Hox gene families provides insights of decapod evolution.</title>
        <authorList>
            <person name="Jeong J.-H."/>
            <person name="Song I."/>
            <person name="Kim S."/>
            <person name="Choi T."/>
            <person name="Kim D."/>
            <person name="Ryu S."/>
            <person name="Kim W."/>
        </authorList>
    </citation>
    <scope>NUCLEOTIDE SEQUENCE [LARGE SCALE GENOMIC DNA]</scope>
    <source>
        <tissue evidence="1">Muscle</tissue>
    </source>
</reference>
<keyword evidence="1" id="KW-0808">Transferase</keyword>
<proteinExistence type="predicted"/>
<dbReference type="AlphaFoldDB" id="A0A5B7K8J7"/>
<dbReference type="EMBL" id="VSRR010152730">
    <property type="protein sequence ID" value="MPD06732.1"/>
    <property type="molecule type" value="Genomic_DNA"/>
</dbReference>
<keyword evidence="2" id="KW-1185">Reference proteome</keyword>
<sequence length="209" mass="21845">MGVGVEGGQGRVDVGAILHIENKGIESYADPKNPPLRTGRVSVRTPTASSRAADLVGKVVRAVRELGQEGASLKDITSHLHSQGALPTDDPQIGNLVRHATKRALQRGFLIQSGKTFTLGTAARHRKSGAARPSASKKLLGGGIDDDDDDLGVHLHSPTLDGSNPHLQVSRGRLTGSCACFGGRIRVLQGRVGPAETGDGWLAGWLATC</sequence>
<evidence type="ECO:0000313" key="1">
    <source>
        <dbReference type="EMBL" id="MPD06732.1"/>
    </source>
</evidence>
<evidence type="ECO:0000313" key="2">
    <source>
        <dbReference type="Proteomes" id="UP000324222"/>
    </source>
</evidence>
<organism evidence="1 2">
    <name type="scientific">Portunus trituberculatus</name>
    <name type="common">Swimming crab</name>
    <name type="synonym">Neptunus trituberculatus</name>
    <dbReference type="NCBI Taxonomy" id="210409"/>
    <lineage>
        <taxon>Eukaryota</taxon>
        <taxon>Metazoa</taxon>
        <taxon>Ecdysozoa</taxon>
        <taxon>Arthropoda</taxon>
        <taxon>Crustacea</taxon>
        <taxon>Multicrustacea</taxon>
        <taxon>Malacostraca</taxon>
        <taxon>Eumalacostraca</taxon>
        <taxon>Eucarida</taxon>
        <taxon>Decapoda</taxon>
        <taxon>Pleocyemata</taxon>
        <taxon>Brachyura</taxon>
        <taxon>Eubrachyura</taxon>
        <taxon>Portunoidea</taxon>
        <taxon>Portunidae</taxon>
        <taxon>Portuninae</taxon>
        <taxon>Portunus</taxon>
    </lineage>
</organism>
<dbReference type="GO" id="GO:0016740">
    <property type="term" value="F:transferase activity"/>
    <property type="evidence" value="ECO:0007669"/>
    <property type="project" value="UniProtKB-KW"/>
</dbReference>
<protein>
    <submittedName>
        <fullName evidence="1">Histone acetyltransferase KAT6B</fullName>
    </submittedName>
</protein>
<comment type="caution">
    <text evidence="1">The sequence shown here is derived from an EMBL/GenBank/DDBJ whole genome shotgun (WGS) entry which is preliminary data.</text>
</comment>
<gene>
    <name evidence="1" type="primary">KAT6B_0</name>
    <name evidence="1" type="ORF">E2C01_102557</name>
</gene>
<dbReference type="Proteomes" id="UP000324222">
    <property type="component" value="Unassembled WGS sequence"/>
</dbReference>
<accession>A0A5B7K8J7</accession>
<name>A0A5B7K8J7_PORTR</name>
<dbReference type="OrthoDB" id="6369859at2759"/>